<dbReference type="InterPro" id="IPR014784">
    <property type="entry name" value="Cu2_ascorb_mOase-like_C"/>
</dbReference>
<evidence type="ECO:0000256" key="5">
    <source>
        <dbReference type="ARBA" id="ARBA00023002"/>
    </source>
</evidence>
<dbReference type="EMBL" id="JAUCMX010000019">
    <property type="protein sequence ID" value="KAK3516685.1"/>
    <property type="molecule type" value="Genomic_DNA"/>
</dbReference>
<accession>A0AAE0QA99</accession>
<evidence type="ECO:0000256" key="1">
    <source>
        <dbReference type="ARBA" id="ARBA00001973"/>
    </source>
</evidence>
<keyword evidence="14" id="KW-1185">Reference proteome</keyword>
<dbReference type="Pfam" id="PF01082">
    <property type="entry name" value="Cu2_monooxygen"/>
    <property type="match status" value="1"/>
</dbReference>
<evidence type="ECO:0000256" key="10">
    <source>
        <dbReference type="ARBA" id="ARBA00023180"/>
    </source>
</evidence>
<dbReference type="PROSITE" id="PS50836">
    <property type="entry name" value="DOMON"/>
    <property type="match status" value="1"/>
</dbReference>
<dbReference type="SMART" id="SM00664">
    <property type="entry name" value="DoH"/>
    <property type="match status" value="1"/>
</dbReference>
<evidence type="ECO:0000256" key="3">
    <source>
        <dbReference type="ARBA" id="ARBA00010676"/>
    </source>
</evidence>
<keyword evidence="10" id="KW-0325">Glycoprotein</keyword>
<comment type="subcellular location">
    <subcellularLocation>
        <location evidence="2">Membrane</location>
        <topology evidence="2">Single-pass type I membrane protein</topology>
    </subcellularLocation>
</comment>
<feature type="signal peptide" evidence="11">
    <location>
        <begin position="1"/>
        <end position="20"/>
    </location>
</feature>
<reference evidence="13" key="1">
    <citation type="submission" date="2023-06" db="EMBL/GenBank/DDBJ databases">
        <title>Male Hemibagrus guttatus genome.</title>
        <authorList>
            <person name="Bian C."/>
        </authorList>
    </citation>
    <scope>NUCLEOTIDE SEQUENCE</scope>
    <source>
        <strain evidence="13">Male_cb2023</strain>
        <tissue evidence="13">Muscle</tissue>
    </source>
</reference>
<dbReference type="SUPFAM" id="SSF49742">
    <property type="entry name" value="PHM/PNGase F"/>
    <property type="match status" value="2"/>
</dbReference>
<dbReference type="GO" id="GO:0042420">
    <property type="term" value="P:dopamine catabolic process"/>
    <property type="evidence" value="ECO:0007669"/>
    <property type="project" value="TreeGrafter"/>
</dbReference>
<dbReference type="Gene3D" id="2.60.120.310">
    <property type="entry name" value="Copper type II, ascorbate-dependent monooxygenase, N-terminal domain"/>
    <property type="match status" value="1"/>
</dbReference>
<proteinExistence type="inferred from homology"/>
<dbReference type="GO" id="GO:0005507">
    <property type="term" value="F:copper ion binding"/>
    <property type="evidence" value="ECO:0007669"/>
    <property type="project" value="InterPro"/>
</dbReference>
<evidence type="ECO:0000256" key="6">
    <source>
        <dbReference type="ARBA" id="ARBA00023008"/>
    </source>
</evidence>
<dbReference type="FunFam" id="2.60.120.230:FF:000001">
    <property type="entry name" value="Monooxygenase, DBH-like 1"/>
    <property type="match status" value="1"/>
</dbReference>
<evidence type="ECO:0000259" key="12">
    <source>
        <dbReference type="PROSITE" id="PS50836"/>
    </source>
</evidence>
<dbReference type="Proteomes" id="UP001274896">
    <property type="component" value="Unassembled WGS sequence"/>
</dbReference>
<dbReference type="GO" id="GO:0004500">
    <property type="term" value="F:dopamine beta-monooxygenase activity"/>
    <property type="evidence" value="ECO:0007669"/>
    <property type="project" value="InterPro"/>
</dbReference>
<evidence type="ECO:0000256" key="4">
    <source>
        <dbReference type="ARBA" id="ARBA00022729"/>
    </source>
</evidence>
<dbReference type="InterPro" id="IPR036939">
    <property type="entry name" value="Cu2_ascorb_mOase_N_sf"/>
</dbReference>
<dbReference type="GO" id="GO:0042421">
    <property type="term" value="P:norepinephrine biosynthetic process"/>
    <property type="evidence" value="ECO:0007669"/>
    <property type="project" value="TreeGrafter"/>
</dbReference>
<evidence type="ECO:0000313" key="14">
    <source>
        <dbReference type="Proteomes" id="UP001274896"/>
    </source>
</evidence>
<dbReference type="SUPFAM" id="SSF49344">
    <property type="entry name" value="CBD9-like"/>
    <property type="match status" value="1"/>
</dbReference>
<keyword evidence="7" id="KW-0503">Monooxygenase</keyword>
<keyword evidence="8" id="KW-0472">Membrane</keyword>
<dbReference type="PANTHER" id="PTHR10157">
    <property type="entry name" value="DOPAMINE BETA HYDROXYLASE RELATED"/>
    <property type="match status" value="1"/>
</dbReference>
<name>A0AAE0QA99_9TELE</name>
<keyword evidence="4 11" id="KW-0732">Signal</keyword>
<feature type="domain" description="DOMON" evidence="12">
    <location>
        <begin position="37"/>
        <end position="152"/>
    </location>
</feature>
<dbReference type="InterPro" id="IPR008977">
    <property type="entry name" value="PHM/PNGase_F_dom_sf"/>
</dbReference>
<dbReference type="InterPro" id="IPR045266">
    <property type="entry name" value="DOH_DOMON"/>
</dbReference>
<keyword evidence="5" id="KW-0560">Oxidoreductase</keyword>
<evidence type="ECO:0000256" key="2">
    <source>
        <dbReference type="ARBA" id="ARBA00004479"/>
    </source>
</evidence>
<organism evidence="13 14">
    <name type="scientific">Hemibagrus guttatus</name>
    <dbReference type="NCBI Taxonomy" id="175788"/>
    <lineage>
        <taxon>Eukaryota</taxon>
        <taxon>Metazoa</taxon>
        <taxon>Chordata</taxon>
        <taxon>Craniata</taxon>
        <taxon>Vertebrata</taxon>
        <taxon>Euteleostomi</taxon>
        <taxon>Actinopterygii</taxon>
        <taxon>Neopterygii</taxon>
        <taxon>Teleostei</taxon>
        <taxon>Ostariophysi</taxon>
        <taxon>Siluriformes</taxon>
        <taxon>Bagridae</taxon>
        <taxon>Hemibagrus</taxon>
    </lineage>
</organism>
<dbReference type="CDD" id="cd09631">
    <property type="entry name" value="DOMON_DOH"/>
    <property type="match status" value="1"/>
</dbReference>
<sequence>MMAISALLMPLVMFLGRTSGADVDPTLPFSEHLDSNHNVLLRWGFDLVKDTITFKVTVNTTGWVGFGFSPNGGMAGSDIVIGGVGPGGIYFSDRNAAGNFMPALDKKQDSKVLSLTEANGQTVMKFQRSIKACDENDFPITDMPIKLIYAYGPTDDISYHQSRRGTKEVNLLNYMPRTSVSDSKYFEVTVTNFTIPPINTYYLCKVMRLPEFDRKYHIYRIEPVIQNLDLVHHILLYRCPPSVTKLSETQCYTVETKCFQVIAVWGVGGEASEFPEAAGLPVGEDENGTLYRLEVHYNNPNKIAGVVDNSGLRLYYTAQLRQFDAAVLQTGLMVLIGKLYGIPPNTSSFHTYGLCDTTYIPQVLSQLSTGAKDLQVFAAYLHTHQAGRKVRVGQFRDGEQIDVLVQNEHYNFDFQQLTNLGRTKTVKLGDKLVVECTYDTYNRSGLTWGGLGTNNEMCLAFLYYYPALDLSSCISFPKMQVLMSEMGAANATSFETALLSSPHRDWLKILSMKMWDNSSVLEYQEMLKRIEQIIFVGNLKTDLQNTGKIPDFKLSPSSSCIRSRAKIQSAVPEILLLGVMLSLILS</sequence>
<evidence type="ECO:0000256" key="11">
    <source>
        <dbReference type="SAM" id="SignalP"/>
    </source>
</evidence>
<evidence type="ECO:0000256" key="8">
    <source>
        <dbReference type="ARBA" id="ARBA00023136"/>
    </source>
</evidence>
<dbReference type="InterPro" id="IPR000323">
    <property type="entry name" value="Cu2_ascorb_mOase_N"/>
</dbReference>
<comment type="similarity">
    <text evidence="3">Belongs to the copper type II ascorbate-dependent monooxygenase family.</text>
</comment>
<gene>
    <name evidence="13" type="ORF">QTP70_022190</name>
</gene>
<dbReference type="FunFam" id="2.60.40.1210:FF:000001">
    <property type="entry name" value="Monooxygenase, DBH-like 1, like"/>
    <property type="match status" value="1"/>
</dbReference>
<dbReference type="Pfam" id="PF03712">
    <property type="entry name" value="Cu2_monoox_C"/>
    <property type="match status" value="1"/>
</dbReference>
<protein>
    <recommendedName>
        <fullName evidence="12">DOMON domain-containing protein</fullName>
    </recommendedName>
</protein>
<comment type="cofactor">
    <cofactor evidence="1">
        <name>Cu(2+)</name>
        <dbReference type="ChEBI" id="CHEBI:29036"/>
    </cofactor>
</comment>
<dbReference type="Pfam" id="PF03351">
    <property type="entry name" value="DOMON"/>
    <property type="match status" value="1"/>
</dbReference>
<keyword evidence="6" id="KW-0186">Copper</keyword>
<keyword evidence="9" id="KW-1015">Disulfide bond</keyword>
<dbReference type="InterPro" id="IPR005018">
    <property type="entry name" value="DOMON_domain"/>
</dbReference>
<dbReference type="GO" id="GO:0030667">
    <property type="term" value="C:secretory granule membrane"/>
    <property type="evidence" value="ECO:0007669"/>
    <property type="project" value="TreeGrafter"/>
</dbReference>
<dbReference type="AlphaFoldDB" id="A0AAE0QA99"/>
<evidence type="ECO:0000256" key="9">
    <source>
        <dbReference type="ARBA" id="ARBA00023157"/>
    </source>
</evidence>
<evidence type="ECO:0000313" key="13">
    <source>
        <dbReference type="EMBL" id="KAK3516685.1"/>
    </source>
</evidence>
<dbReference type="GO" id="GO:0005615">
    <property type="term" value="C:extracellular space"/>
    <property type="evidence" value="ECO:0007669"/>
    <property type="project" value="TreeGrafter"/>
</dbReference>
<dbReference type="GO" id="GO:0006589">
    <property type="term" value="P:octopamine biosynthetic process"/>
    <property type="evidence" value="ECO:0007669"/>
    <property type="project" value="TreeGrafter"/>
</dbReference>
<dbReference type="InterPro" id="IPR000945">
    <property type="entry name" value="DBH-like"/>
</dbReference>
<dbReference type="Gene3D" id="2.60.120.230">
    <property type="match status" value="1"/>
</dbReference>
<dbReference type="PANTHER" id="PTHR10157:SF41">
    <property type="entry name" value="DBH-LIKE MONOOXYGENASE PROTEIN 2 HOMOLOG"/>
    <property type="match status" value="1"/>
</dbReference>
<dbReference type="InterPro" id="IPR024548">
    <property type="entry name" value="Cu2_monoox_C"/>
</dbReference>
<feature type="chain" id="PRO_5042260392" description="DOMON domain-containing protein" evidence="11">
    <location>
        <begin position="21"/>
        <end position="586"/>
    </location>
</feature>
<dbReference type="Gene3D" id="2.60.40.1210">
    <property type="entry name" value="Cellobiose dehydrogenase, cytochrome domain"/>
    <property type="match status" value="1"/>
</dbReference>
<comment type="caution">
    <text evidence="13">The sequence shown here is derived from an EMBL/GenBank/DDBJ whole genome shotgun (WGS) entry which is preliminary data.</text>
</comment>
<evidence type="ECO:0000256" key="7">
    <source>
        <dbReference type="ARBA" id="ARBA00023033"/>
    </source>
</evidence>